<organism evidence="3 4">
    <name type="scientific">Microbulbifer taiwanensis</name>
    <dbReference type="NCBI Taxonomy" id="986746"/>
    <lineage>
        <taxon>Bacteria</taxon>
        <taxon>Pseudomonadati</taxon>
        <taxon>Pseudomonadota</taxon>
        <taxon>Gammaproteobacteria</taxon>
        <taxon>Cellvibrionales</taxon>
        <taxon>Microbulbiferaceae</taxon>
        <taxon>Microbulbifer</taxon>
    </lineage>
</organism>
<accession>A0ABW1YUN2</accession>
<dbReference type="InterPro" id="IPR007332">
    <property type="entry name" value="DUF411"/>
</dbReference>
<keyword evidence="1" id="KW-0732">Signal</keyword>
<proteinExistence type="predicted"/>
<keyword evidence="4" id="KW-1185">Reference proteome</keyword>
<dbReference type="RefSeq" id="WP_193194177.1">
    <property type="nucleotide sequence ID" value="NZ_JACZFR010000054.1"/>
</dbReference>
<comment type="caution">
    <text evidence="3">The sequence shown here is derived from an EMBL/GenBank/DDBJ whole genome shotgun (WGS) entry which is preliminary data.</text>
</comment>
<feature type="signal peptide" evidence="1">
    <location>
        <begin position="1"/>
        <end position="24"/>
    </location>
</feature>
<dbReference type="Pfam" id="PF04214">
    <property type="entry name" value="DUF411"/>
    <property type="match status" value="1"/>
</dbReference>
<reference evidence="3" key="1">
    <citation type="journal article" date="2014" name="Int. J. Syst. Evol. Microbiol.">
        <title>Complete genome of a new Firmicutes species belonging to the dominant human colonic microbiota ('Ruminococcus bicirculans') reveals two chromosomes and a selective capacity to utilize plant glucans.</title>
        <authorList>
            <consortium name="NISC Comparative Sequencing Program"/>
            <person name="Wegmann U."/>
            <person name="Louis P."/>
            <person name="Goesmann A."/>
            <person name="Henrissat B."/>
            <person name="Duncan S.H."/>
            <person name="Flint H.J."/>
        </authorList>
    </citation>
    <scope>NUCLEOTIDE SEQUENCE</scope>
    <source>
        <strain evidence="3">CCM 7856</strain>
    </source>
</reference>
<evidence type="ECO:0000256" key="1">
    <source>
        <dbReference type="SAM" id="SignalP"/>
    </source>
</evidence>
<sequence>MRRSLSNILLLCLLGFFGSPHLYGAEAAAASDSDSFVVYKHPLCFCCKKWIRHLEHGGLTTGVGYRLDMSEVKGQWGVPQGMESCHTAVWHGKYVFEGHVPARYIWQFLADPPQDSFGLSVPGMPAGSPGMYDGKTFEPYNIYLLLRGGDYRFYARVENPQDQ</sequence>
<dbReference type="Proteomes" id="UP001596425">
    <property type="component" value="Unassembled WGS sequence"/>
</dbReference>
<gene>
    <name evidence="2" type="ORF">ACFQBM_00210</name>
    <name evidence="3" type="ORF">ACFQBM_21260</name>
</gene>
<reference evidence="3" key="3">
    <citation type="submission" date="2024-09" db="EMBL/GenBank/DDBJ databases">
        <authorList>
            <person name="Sun Q."/>
            <person name="Mori K."/>
        </authorList>
    </citation>
    <scope>NUCLEOTIDE SEQUENCE</scope>
    <source>
        <strain evidence="3">CCM 7856</strain>
    </source>
</reference>
<evidence type="ECO:0000313" key="2">
    <source>
        <dbReference type="EMBL" id="MFC6631682.1"/>
    </source>
</evidence>
<feature type="chain" id="PRO_5045033289" evidence="1">
    <location>
        <begin position="25"/>
        <end position="163"/>
    </location>
</feature>
<reference evidence="4" key="2">
    <citation type="journal article" date="2019" name="Int. J. Syst. Evol. Microbiol.">
        <title>The Global Catalogue of Microorganisms (GCM) 10K type strain sequencing project: providing services to taxonomists for standard genome sequencing and annotation.</title>
        <authorList>
            <consortium name="The Broad Institute Genomics Platform"/>
            <consortium name="The Broad Institute Genome Sequencing Center for Infectious Disease"/>
            <person name="Wu L."/>
            <person name="Ma J."/>
        </authorList>
    </citation>
    <scope>NUCLEOTIDE SEQUENCE [LARGE SCALE GENOMIC DNA]</scope>
    <source>
        <strain evidence="4">CGMCC 1.13718</strain>
    </source>
</reference>
<dbReference type="EMBL" id="JBHSVR010000001">
    <property type="protein sequence ID" value="MFC6635807.1"/>
    <property type="molecule type" value="Genomic_DNA"/>
</dbReference>
<name>A0ABW1YUN2_9GAMM</name>
<protein>
    <submittedName>
        <fullName evidence="3">DUF411 domain-containing protein</fullName>
    </submittedName>
</protein>
<evidence type="ECO:0000313" key="3">
    <source>
        <dbReference type="EMBL" id="MFC6635807.1"/>
    </source>
</evidence>
<evidence type="ECO:0000313" key="4">
    <source>
        <dbReference type="Proteomes" id="UP001596425"/>
    </source>
</evidence>
<dbReference type="EMBL" id="JBHSVR010000001">
    <property type="protein sequence ID" value="MFC6631682.1"/>
    <property type="molecule type" value="Genomic_DNA"/>
</dbReference>